<accession>A0A7H1DT90</accession>
<dbReference type="KEGG" id="cmaq:H0S70_07230"/>
<organism evidence="1 2">
    <name type="scientific">Chryseobacterium manosquense</name>
    <dbReference type="NCBI Taxonomy" id="2754694"/>
    <lineage>
        <taxon>Bacteria</taxon>
        <taxon>Pseudomonadati</taxon>
        <taxon>Bacteroidota</taxon>
        <taxon>Flavobacteriia</taxon>
        <taxon>Flavobacteriales</taxon>
        <taxon>Weeksellaceae</taxon>
        <taxon>Chryseobacterium group</taxon>
        <taxon>Chryseobacterium</taxon>
    </lineage>
</organism>
<dbReference type="SUPFAM" id="SSF101386">
    <property type="entry name" value="all-alpha NTP pyrophosphatases"/>
    <property type="match status" value="1"/>
</dbReference>
<gene>
    <name evidence="1" type="ORF">H0S70_07230</name>
</gene>
<keyword evidence="2" id="KW-1185">Reference proteome</keyword>
<dbReference type="EMBL" id="CP060203">
    <property type="protein sequence ID" value="QNS40198.1"/>
    <property type="molecule type" value="Genomic_DNA"/>
</dbReference>
<sequence>MKVETVFDKIRKWGTDRNFYGEGGATIQSQFVKLGEEFGELAGNIARGKDCTDDIGDMVVVLTHIAALQGKYIEDCIEHSYNDIKDRKGKFLNGSFIKQTDLETNNTK</sequence>
<proteinExistence type="predicted"/>
<dbReference type="Gene3D" id="1.10.287.1080">
    <property type="entry name" value="MazG-like"/>
    <property type="match status" value="1"/>
</dbReference>
<dbReference type="Proteomes" id="UP000516438">
    <property type="component" value="Chromosome"/>
</dbReference>
<dbReference type="RefSeq" id="WP_188320323.1">
    <property type="nucleotide sequence ID" value="NZ_CP060203.1"/>
</dbReference>
<evidence type="ECO:0000313" key="2">
    <source>
        <dbReference type="Proteomes" id="UP000516438"/>
    </source>
</evidence>
<name>A0A7H1DT90_9FLAO</name>
<reference evidence="1 2" key="1">
    <citation type="submission" date="2020-07" db="EMBL/GenBank/DDBJ databases">
        <title>Complete genome and description of Chryseobacterium manosquense strain Marseille-Q2069 sp. nov.</title>
        <authorList>
            <person name="Boxberger M."/>
        </authorList>
    </citation>
    <scope>NUCLEOTIDE SEQUENCE [LARGE SCALE GENOMIC DNA]</scope>
    <source>
        <strain evidence="1 2">Marseille-Q2069</strain>
    </source>
</reference>
<protein>
    <recommendedName>
        <fullName evidence="3">NTP pyrophosphohydrolase MazG putative catalytic core domain-containing protein</fullName>
    </recommendedName>
</protein>
<evidence type="ECO:0000313" key="1">
    <source>
        <dbReference type="EMBL" id="QNS40198.1"/>
    </source>
</evidence>
<dbReference type="AlphaFoldDB" id="A0A7H1DT90"/>
<evidence type="ECO:0008006" key="3">
    <source>
        <dbReference type="Google" id="ProtNLM"/>
    </source>
</evidence>